<name>A0A2H1YKF0_9FLAO</name>
<organism evidence="2 3">
    <name type="scientific">Tenacibaculum piscium</name>
    <dbReference type="NCBI Taxonomy" id="1458515"/>
    <lineage>
        <taxon>Bacteria</taxon>
        <taxon>Pseudomonadati</taxon>
        <taxon>Bacteroidota</taxon>
        <taxon>Flavobacteriia</taxon>
        <taxon>Flavobacteriales</taxon>
        <taxon>Flavobacteriaceae</taxon>
        <taxon>Tenacibaculum</taxon>
    </lineage>
</organism>
<evidence type="ECO:0000256" key="1">
    <source>
        <dbReference type="SAM" id="Phobius"/>
    </source>
</evidence>
<keyword evidence="1" id="KW-0472">Membrane</keyword>
<reference evidence="3" key="1">
    <citation type="submission" date="2017-11" db="EMBL/GenBank/DDBJ databases">
        <authorList>
            <person name="Duchaud E."/>
        </authorList>
    </citation>
    <scope>NUCLEOTIDE SEQUENCE [LARGE SCALE GENOMIC DNA]</scope>
    <source>
        <strain evidence="3">Tenacibaculum sp. TNO020</strain>
    </source>
</reference>
<gene>
    <name evidence="2" type="ORF">TNO020_70189</name>
</gene>
<evidence type="ECO:0000313" key="2">
    <source>
        <dbReference type="EMBL" id="SOS75880.1"/>
    </source>
</evidence>
<dbReference type="OrthoDB" id="1493222at2"/>
<dbReference type="EMBL" id="OENF01000042">
    <property type="protein sequence ID" value="SOS75880.1"/>
    <property type="molecule type" value="Genomic_DNA"/>
</dbReference>
<protein>
    <recommendedName>
        <fullName evidence="4">LSU ribosomal protein L21p</fullName>
    </recommendedName>
</protein>
<accession>A0A2H1YKF0</accession>
<sequence>MILSITTITFWLIPVLIIMSIYSIFKYQLSLLSEHQNKNNDASDENLNENLVTAQNILAKRVKENDLKIVAGINPKIEGLFHAFGIETWEDLGETSVEKCQKILKSVGNRYKILKPKTWPKQAKLAHQGKWEELQQWQGELTAQK</sequence>
<keyword evidence="3" id="KW-1185">Reference proteome</keyword>
<keyword evidence="1" id="KW-0812">Transmembrane</keyword>
<keyword evidence="1" id="KW-1133">Transmembrane helix</keyword>
<dbReference type="AlphaFoldDB" id="A0A2H1YKF0"/>
<dbReference type="Proteomes" id="UP000234211">
    <property type="component" value="Unassembled WGS sequence"/>
</dbReference>
<evidence type="ECO:0000313" key="3">
    <source>
        <dbReference type="Proteomes" id="UP000234211"/>
    </source>
</evidence>
<feature type="transmembrane region" description="Helical" evidence="1">
    <location>
        <begin position="6"/>
        <end position="25"/>
    </location>
</feature>
<dbReference type="RefSeq" id="WP_145993243.1">
    <property type="nucleotide sequence ID" value="NZ_JAFMUR010000002.1"/>
</dbReference>
<dbReference type="GeneID" id="86943707"/>
<proteinExistence type="predicted"/>
<evidence type="ECO:0008006" key="4">
    <source>
        <dbReference type="Google" id="ProtNLM"/>
    </source>
</evidence>